<sequence>MKISLYPGEFFGMVEFLRFRVESALPLSMQERTIYDQVLIEYWEKGNITRNAVAWGLRNIRQRYRIPIPISVMRILHQEMQHHDLSVYGQAFLARLDQELVNNSDRQYQVIRGKTRIK</sequence>
<dbReference type="AlphaFoldDB" id="A0A327X0K0"/>
<protein>
    <submittedName>
        <fullName evidence="1">Uncharacterized protein</fullName>
    </submittedName>
</protein>
<comment type="caution">
    <text evidence="1">The sequence shown here is derived from an EMBL/GenBank/DDBJ whole genome shotgun (WGS) entry which is preliminary data.</text>
</comment>
<name>A0A327X0K0_LARAB</name>
<evidence type="ECO:0000313" key="1">
    <source>
        <dbReference type="EMBL" id="RAJ99980.1"/>
    </source>
</evidence>
<dbReference type="Proteomes" id="UP000248790">
    <property type="component" value="Unassembled WGS sequence"/>
</dbReference>
<proteinExistence type="predicted"/>
<dbReference type="RefSeq" id="WP_111627766.1">
    <property type="nucleotide sequence ID" value="NZ_QLMC01000002.1"/>
</dbReference>
<reference evidence="1 2" key="1">
    <citation type="submission" date="2018-06" db="EMBL/GenBank/DDBJ databases">
        <title>Genomic Encyclopedia of Archaeal and Bacterial Type Strains, Phase II (KMG-II): from individual species to whole genera.</title>
        <authorList>
            <person name="Goeker M."/>
        </authorList>
    </citation>
    <scope>NUCLEOTIDE SEQUENCE [LARGE SCALE GENOMIC DNA]</scope>
    <source>
        <strain evidence="1 2">DSM 21851</strain>
    </source>
</reference>
<evidence type="ECO:0000313" key="2">
    <source>
        <dbReference type="Proteomes" id="UP000248790"/>
    </source>
</evidence>
<accession>A0A327X0K0</accession>
<dbReference type="EMBL" id="QLMC01000002">
    <property type="protein sequence ID" value="RAJ99980.1"/>
    <property type="molecule type" value="Genomic_DNA"/>
</dbReference>
<organism evidence="1 2">
    <name type="scientific">Larkinella arboricola</name>
    <dbReference type="NCBI Taxonomy" id="643671"/>
    <lineage>
        <taxon>Bacteria</taxon>
        <taxon>Pseudomonadati</taxon>
        <taxon>Bacteroidota</taxon>
        <taxon>Cytophagia</taxon>
        <taxon>Cytophagales</taxon>
        <taxon>Spirosomataceae</taxon>
        <taxon>Larkinella</taxon>
    </lineage>
</organism>
<gene>
    <name evidence="1" type="ORF">LX87_01678</name>
</gene>
<keyword evidence="2" id="KW-1185">Reference proteome</keyword>